<evidence type="ECO:0000259" key="1">
    <source>
        <dbReference type="Pfam" id="PF14214"/>
    </source>
</evidence>
<dbReference type="InterPro" id="IPR025476">
    <property type="entry name" value="Helitron_helicase-like"/>
</dbReference>
<dbReference type="OrthoDB" id="3254930at2759"/>
<accession>A0A0C3NDR7</accession>
<evidence type="ECO:0000313" key="2">
    <source>
        <dbReference type="EMBL" id="KIN93728.1"/>
    </source>
</evidence>
<sequence length="174" mass="19419">QLKNMLWQVDSPFAQDVTFSFICWNILQKHVVKKLQNNPKAKVDSVGEKGALQLFQELNVISHSLPGSNGYKLCWHNEIQSLTWCLGMPAFFLTLNPHDVTNVLIAHYRGMDVSQWHQLSAYEHAVFVASHAGAAAKAFDVIIHGFIDIIIKFNKGVGLFGKCTGYYGTVEAQG</sequence>
<dbReference type="HOGENOM" id="CLU_080483_3_0_1"/>
<feature type="domain" description="Helitron helicase-like" evidence="1">
    <location>
        <begin position="42"/>
        <end position="174"/>
    </location>
</feature>
<dbReference type="AlphaFoldDB" id="A0A0C3NDR7"/>
<keyword evidence="3" id="KW-1185">Reference proteome</keyword>
<feature type="non-terminal residue" evidence="2">
    <location>
        <position position="1"/>
    </location>
</feature>
<gene>
    <name evidence="2" type="ORF">M404DRAFT_170440</name>
</gene>
<protein>
    <recommendedName>
        <fullName evidence="1">Helitron helicase-like domain-containing protein</fullName>
    </recommendedName>
</protein>
<dbReference type="Proteomes" id="UP000054217">
    <property type="component" value="Unassembled WGS sequence"/>
</dbReference>
<evidence type="ECO:0000313" key="3">
    <source>
        <dbReference type="Proteomes" id="UP000054217"/>
    </source>
</evidence>
<dbReference type="InParanoid" id="A0A0C3NDR7"/>
<proteinExistence type="predicted"/>
<reference evidence="3" key="2">
    <citation type="submission" date="2015-01" db="EMBL/GenBank/DDBJ databases">
        <title>Evolutionary Origins and Diversification of the Mycorrhizal Mutualists.</title>
        <authorList>
            <consortium name="DOE Joint Genome Institute"/>
            <consortium name="Mycorrhizal Genomics Consortium"/>
            <person name="Kohler A."/>
            <person name="Kuo A."/>
            <person name="Nagy L.G."/>
            <person name="Floudas D."/>
            <person name="Copeland A."/>
            <person name="Barry K.W."/>
            <person name="Cichocki N."/>
            <person name="Veneault-Fourrey C."/>
            <person name="LaButti K."/>
            <person name="Lindquist E.A."/>
            <person name="Lipzen A."/>
            <person name="Lundell T."/>
            <person name="Morin E."/>
            <person name="Murat C."/>
            <person name="Riley R."/>
            <person name="Ohm R."/>
            <person name="Sun H."/>
            <person name="Tunlid A."/>
            <person name="Henrissat B."/>
            <person name="Grigoriev I.V."/>
            <person name="Hibbett D.S."/>
            <person name="Martin F."/>
        </authorList>
    </citation>
    <scope>NUCLEOTIDE SEQUENCE [LARGE SCALE GENOMIC DNA]</scope>
    <source>
        <strain evidence="3">Marx 270</strain>
    </source>
</reference>
<reference evidence="2 3" key="1">
    <citation type="submission" date="2014-04" db="EMBL/GenBank/DDBJ databases">
        <authorList>
            <consortium name="DOE Joint Genome Institute"/>
            <person name="Kuo A."/>
            <person name="Kohler A."/>
            <person name="Costa M.D."/>
            <person name="Nagy L.G."/>
            <person name="Floudas D."/>
            <person name="Copeland A."/>
            <person name="Barry K.W."/>
            <person name="Cichocki N."/>
            <person name="Veneault-Fourrey C."/>
            <person name="LaButti K."/>
            <person name="Lindquist E.A."/>
            <person name="Lipzen A."/>
            <person name="Lundell T."/>
            <person name="Morin E."/>
            <person name="Murat C."/>
            <person name="Sun H."/>
            <person name="Tunlid A."/>
            <person name="Henrissat B."/>
            <person name="Grigoriev I.V."/>
            <person name="Hibbett D.S."/>
            <person name="Martin F."/>
            <person name="Nordberg H.P."/>
            <person name="Cantor M.N."/>
            <person name="Hua S.X."/>
        </authorList>
    </citation>
    <scope>NUCLEOTIDE SEQUENCE [LARGE SCALE GENOMIC DNA]</scope>
    <source>
        <strain evidence="2 3">Marx 270</strain>
    </source>
</reference>
<dbReference type="STRING" id="870435.A0A0C3NDR7"/>
<dbReference type="EMBL" id="KN832140">
    <property type="protein sequence ID" value="KIN93728.1"/>
    <property type="molecule type" value="Genomic_DNA"/>
</dbReference>
<dbReference type="Pfam" id="PF14214">
    <property type="entry name" value="Helitron_like_N"/>
    <property type="match status" value="1"/>
</dbReference>
<name>A0A0C3NDR7_PISTI</name>
<organism evidence="2 3">
    <name type="scientific">Pisolithus tinctorius Marx 270</name>
    <dbReference type="NCBI Taxonomy" id="870435"/>
    <lineage>
        <taxon>Eukaryota</taxon>
        <taxon>Fungi</taxon>
        <taxon>Dikarya</taxon>
        <taxon>Basidiomycota</taxon>
        <taxon>Agaricomycotina</taxon>
        <taxon>Agaricomycetes</taxon>
        <taxon>Agaricomycetidae</taxon>
        <taxon>Boletales</taxon>
        <taxon>Sclerodermatineae</taxon>
        <taxon>Pisolithaceae</taxon>
        <taxon>Pisolithus</taxon>
    </lineage>
</organism>